<comment type="caution">
    <text evidence="1">The sequence shown here is derived from an EMBL/GenBank/DDBJ whole genome shotgun (WGS) entry which is preliminary data.</text>
</comment>
<organism evidence="1 2">
    <name type="scientific">Riccia fluitans</name>
    <dbReference type="NCBI Taxonomy" id="41844"/>
    <lineage>
        <taxon>Eukaryota</taxon>
        <taxon>Viridiplantae</taxon>
        <taxon>Streptophyta</taxon>
        <taxon>Embryophyta</taxon>
        <taxon>Marchantiophyta</taxon>
        <taxon>Marchantiopsida</taxon>
        <taxon>Marchantiidae</taxon>
        <taxon>Marchantiales</taxon>
        <taxon>Ricciaceae</taxon>
        <taxon>Riccia</taxon>
    </lineage>
</organism>
<sequence>MFPPEVSRLNPEMGRLDARGVVLLLKEAGVTELLRKLRPLKAFAEGGTLFLMDKYGSEEGERLAEIIAISKSPASVRMLPRLYVPPK</sequence>
<dbReference type="EMBL" id="JBHFFA010000002">
    <property type="protein sequence ID" value="KAL2642511.1"/>
    <property type="molecule type" value="Genomic_DNA"/>
</dbReference>
<proteinExistence type="predicted"/>
<accession>A0ABD1Z4C9</accession>
<dbReference type="Proteomes" id="UP001605036">
    <property type="component" value="Unassembled WGS sequence"/>
</dbReference>
<keyword evidence="2" id="KW-1185">Reference proteome</keyword>
<evidence type="ECO:0000313" key="1">
    <source>
        <dbReference type="EMBL" id="KAL2642511.1"/>
    </source>
</evidence>
<reference evidence="1 2" key="1">
    <citation type="submission" date="2024-09" db="EMBL/GenBank/DDBJ databases">
        <title>Chromosome-scale assembly of Riccia fluitans.</title>
        <authorList>
            <person name="Paukszto L."/>
            <person name="Sawicki J."/>
            <person name="Karawczyk K."/>
            <person name="Piernik-Szablinska J."/>
            <person name="Szczecinska M."/>
            <person name="Mazdziarz M."/>
        </authorList>
    </citation>
    <scope>NUCLEOTIDE SEQUENCE [LARGE SCALE GENOMIC DNA]</scope>
    <source>
        <strain evidence="1">Rf_01</strain>
        <tissue evidence="1">Aerial parts of the thallus</tissue>
    </source>
</reference>
<name>A0ABD1Z4C9_9MARC</name>
<protein>
    <submittedName>
        <fullName evidence="1">Uncharacterized protein</fullName>
    </submittedName>
</protein>
<gene>
    <name evidence="1" type="ORF">R1flu_010098</name>
</gene>
<dbReference type="AlphaFoldDB" id="A0ABD1Z4C9"/>
<evidence type="ECO:0000313" key="2">
    <source>
        <dbReference type="Proteomes" id="UP001605036"/>
    </source>
</evidence>